<dbReference type="InterPro" id="IPR002104">
    <property type="entry name" value="Integrase_catalytic"/>
</dbReference>
<comment type="caution">
    <text evidence="6">The sequence shown here is derived from an EMBL/GenBank/DDBJ whole genome shotgun (WGS) entry which is preliminary data.</text>
</comment>
<evidence type="ECO:0000256" key="2">
    <source>
        <dbReference type="ARBA" id="ARBA00022908"/>
    </source>
</evidence>
<dbReference type="PANTHER" id="PTHR30629">
    <property type="entry name" value="PROPHAGE INTEGRASE"/>
    <property type="match status" value="1"/>
</dbReference>
<dbReference type="Proteomes" id="UP001217945">
    <property type="component" value="Unassembled WGS sequence"/>
</dbReference>
<dbReference type="Gene3D" id="1.10.150.130">
    <property type="match status" value="1"/>
</dbReference>
<dbReference type="RefSeq" id="WP_168240256.1">
    <property type="nucleotide sequence ID" value="NZ_CP051129.1"/>
</dbReference>
<dbReference type="Pfam" id="PF00589">
    <property type="entry name" value="Phage_integrase"/>
    <property type="match status" value="1"/>
</dbReference>
<evidence type="ECO:0000259" key="5">
    <source>
        <dbReference type="PROSITE" id="PS51898"/>
    </source>
</evidence>
<dbReference type="InterPro" id="IPR013762">
    <property type="entry name" value="Integrase-like_cat_sf"/>
</dbReference>
<dbReference type="GO" id="GO:0015074">
    <property type="term" value="P:DNA integration"/>
    <property type="evidence" value="ECO:0007669"/>
    <property type="project" value="UniProtKB-KW"/>
</dbReference>
<keyword evidence="4" id="KW-0233">DNA recombination</keyword>
<organism evidence="6 7">
    <name type="scientific">Limosilactobacillus reuteri</name>
    <name type="common">Lactobacillus reuteri</name>
    <dbReference type="NCBI Taxonomy" id="1598"/>
    <lineage>
        <taxon>Bacteria</taxon>
        <taxon>Bacillati</taxon>
        <taxon>Bacillota</taxon>
        <taxon>Bacilli</taxon>
        <taxon>Lactobacillales</taxon>
        <taxon>Lactobacillaceae</taxon>
        <taxon>Limosilactobacillus</taxon>
    </lineage>
</organism>
<evidence type="ECO:0000256" key="1">
    <source>
        <dbReference type="ARBA" id="ARBA00008857"/>
    </source>
</evidence>
<dbReference type="GO" id="GO:0003677">
    <property type="term" value="F:DNA binding"/>
    <property type="evidence" value="ECO:0007669"/>
    <property type="project" value="UniProtKB-KW"/>
</dbReference>
<sequence>MWVEPTKTGKFKFVEQYTDPRTQKKRRVSITLDKNTTHTKKLAQQRLTKKIEERLNQINTGVIKQGITWEKAIDEWEIEYKKQIRVSSFANFERSLKPRTVALFPKNQLVSKINSKQLIKIYNQLLYSEDLSNGTVQAIKGKVNQILQYCYLHDYIAQIPINLKINWKRDNDTKVEEKFLDDDEYTMVLKGLKRSHRAYRLALEFQYWTGARIGEVAVLRPKDFYQRNGIWFVFISGTLIYAGLKAKDYYRNPQPKTADGEREIPLSKRALEIYKELSDGKKENDFLFIYNNHLISPISISQTLTRIKKRLHLKKKLSTHTFRHTYVSKLAEEGYPLSYIQERVGHKDGEITRNVYLHVTKSTRNKYDKLASNR</sequence>
<evidence type="ECO:0000313" key="7">
    <source>
        <dbReference type="Proteomes" id="UP001217945"/>
    </source>
</evidence>
<keyword evidence="2" id="KW-0229">DNA integration</keyword>
<dbReference type="InterPro" id="IPR011010">
    <property type="entry name" value="DNA_brk_join_enz"/>
</dbReference>
<evidence type="ECO:0000256" key="3">
    <source>
        <dbReference type="ARBA" id="ARBA00023125"/>
    </source>
</evidence>
<comment type="similarity">
    <text evidence="1">Belongs to the 'phage' integrase family.</text>
</comment>
<name>A0AAW6JHJ5_LIMRT</name>
<dbReference type="EMBL" id="JAQTKT010000001">
    <property type="protein sequence ID" value="MDD1383085.1"/>
    <property type="molecule type" value="Genomic_DNA"/>
</dbReference>
<protein>
    <submittedName>
        <fullName evidence="6">Site-specific integrase</fullName>
    </submittedName>
</protein>
<evidence type="ECO:0000256" key="4">
    <source>
        <dbReference type="ARBA" id="ARBA00023172"/>
    </source>
</evidence>
<feature type="domain" description="Tyr recombinase" evidence="5">
    <location>
        <begin position="175"/>
        <end position="369"/>
    </location>
</feature>
<dbReference type="PANTHER" id="PTHR30629:SF2">
    <property type="entry name" value="PROPHAGE INTEGRASE INTS-RELATED"/>
    <property type="match status" value="1"/>
</dbReference>
<evidence type="ECO:0000313" key="6">
    <source>
        <dbReference type="EMBL" id="MDD1383085.1"/>
    </source>
</evidence>
<dbReference type="SUPFAM" id="SSF56349">
    <property type="entry name" value="DNA breaking-rejoining enzymes"/>
    <property type="match status" value="1"/>
</dbReference>
<dbReference type="GO" id="GO:0006310">
    <property type="term" value="P:DNA recombination"/>
    <property type="evidence" value="ECO:0007669"/>
    <property type="project" value="UniProtKB-KW"/>
</dbReference>
<proteinExistence type="inferred from homology"/>
<dbReference type="InterPro" id="IPR050808">
    <property type="entry name" value="Phage_Integrase"/>
</dbReference>
<dbReference type="Gene3D" id="1.10.443.10">
    <property type="entry name" value="Intergrase catalytic core"/>
    <property type="match status" value="1"/>
</dbReference>
<keyword evidence="3" id="KW-0238">DNA-binding</keyword>
<accession>A0AAW6JHJ5</accession>
<dbReference type="PROSITE" id="PS51898">
    <property type="entry name" value="TYR_RECOMBINASE"/>
    <property type="match status" value="1"/>
</dbReference>
<dbReference type="InterPro" id="IPR010998">
    <property type="entry name" value="Integrase_recombinase_N"/>
</dbReference>
<dbReference type="AlphaFoldDB" id="A0AAW6JHJ5"/>
<gene>
    <name evidence="6" type="ORF">PSQ53_09235</name>
</gene>
<reference evidence="6" key="1">
    <citation type="submission" date="2023-02" db="EMBL/GenBank/DDBJ databases">
        <title>Complete genome sequence of Limosilactobacillus reuteri SRCM217616 isolated from Bos taurus feces.</title>
        <authorList>
            <person name="Yang H.-G."/>
            <person name="Kim J.-W."/>
            <person name="Ha G.-S."/>
            <person name="Yang H.-J."/>
            <person name="Jeong D.-Y."/>
        </authorList>
    </citation>
    <scope>NUCLEOTIDE SEQUENCE</scope>
    <source>
        <strain evidence="6">SRCM217616</strain>
    </source>
</reference>
<dbReference type="CDD" id="cd01189">
    <property type="entry name" value="INT_ICEBs1_C_like"/>
    <property type="match status" value="1"/>
</dbReference>